<comment type="caution">
    <text evidence="6">The sequence shown here is derived from an EMBL/GenBank/DDBJ whole genome shotgun (WGS) entry which is preliminary data.</text>
</comment>
<dbReference type="InterPro" id="IPR006047">
    <property type="entry name" value="GH13_cat_dom"/>
</dbReference>
<dbReference type="SUPFAM" id="SSF51445">
    <property type="entry name" value="(Trans)glycosidases"/>
    <property type="match status" value="1"/>
</dbReference>
<dbReference type="InterPro" id="IPR004193">
    <property type="entry name" value="Glyco_hydro_13_N"/>
</dbReference>
<feature type="domain" description="Glycosyl hydrolase family 13 catalytic" evidence="5">
    <location>
        <begin position="171"/>
        <end position="578"/>
    </location>
</feature>
<name>A0A255Z310_9PROT</name>
<evidence type="ECO:0000256" key="1">
    <source>
        <dbReference type="ARBA" id="ARBA00008061"/>
    </source>
</evidence>
<keyword evidence="3" id="KW-0326">Glycosidase</keyword>
<gene>
    <name evidence="6" type="primary">glgX</name>
    <name evidence="6" type="ORF">CHU95_05990</name>
</gene>
<dbReference type="GO" id="GO:0004135">
    <property type="term" value="F:amylo-alpha-1,6-glucosidase activity"/>
    <property type="evidence" value="ECO:0007669"/>
    <property type="project" value="InterPro"/>
</dbReference>
<dbReference type="GO" id="GO:0005980">
    <property type="term" value="P:glycogen catabolic process"/>
    <property type="evidence" value="ECO:0007669"/>
    <property type="project" value="InterPro"/>
</dbReference>
<dbReference type="NCBIfam" id="TIGR02100">
    <property type="entry name" value="glgX_debranch"/>
    <property type="match status" value="1"/>
</dbReference>
<dbReference type="InterPro" id="IPR011837">
    <property type="entry name" value="Glycogen_debranch_GlgX"/>
</dbReference>
<evidence type="ECO:0000259" key="5">
    <source>
        <dbReference type="SMART" id="SM00642"/>
    </source>
</evidence>
<evidence type="ECO:0000256" key="2">
    <source>
        <dbReference type="ARBA" id="ARBA00022801"/>
    </source>
</evidence>
<dbReference type="RefSeq" id="WP_094454738.1">
    <property type="nucleotide sequence ID" value="NZ_NOXU01000024.1"/>
</dbReference>
<dbReference type="Pfam" id="PF00128">
    <property type="entry name" value="Alpha-amylase"/>
    <property type="match status" value="1"/>
</dbReference>
<dbReference type="CDD" id="cd02856">
    <property type="entry name" value="E_set_GDE_Isoamylase_N"/>
    <property type="match status" value="1"/>
</dbReference>
<dbReference type="InterPro" id="IPR044505">
    <property type="entry name" value="GlgX_Isoamylase_N_E_set"/>
</dbReference>
<dbReference type="Pfam" id="PF02922">
    <property type="entry name" value="CBM_48"/>
    <property type="match status" value="1"/>
</dbReference>
<evidence type="ECO:0000313" key="6">
    <source>
        <dbReference type="EMBL" id="OYQ35821.1"/>
    </source>
</evidence>
<evidence type="ECO:0000256" key="4">
    <source>
        <dbReference type="SAM" id="MobiDB-lite"/>
    </source>
</evidence>
<evidence type="ECO:0000313" key="7">
    <source>
        <dbReference type="Proteomes" id="UP000216998"/>
    </source>
</evidence>
<feature type="region of interest" description="Disordered" evidence="4">
    <location>
        <begin position="476"/>
        <end position="502"/>
    </location>
</feature>
<dbReference type="PANTHER" id="PTHR43002">
    <property type="entry name" value="GLYCOGEN DEBRANCHING ENZYME"/>
    <property type="match status" value="1"/>
</dbReference>
<sequence>MRSTGAARTVVWPGRPDPLGATWDGLGVNFALFSAHAEKVELCLFDSDGSREIERIALPECTDDVWHAYLPEARPGLLYGYRVHGPYDPSRGHRFNANKLLLDPYAKALEGPLRWSDAHFGYRMGAAREDLSMDRRDNARGMPKCRVIDPAFTWGLERRPRVPWTDTIIYEAHVRGQTLRHPDIAPALRGTFTGLASQPMINHLKALGVTAIELLPVHGFTDDRHLVERSLHNYWGYASICFFAPEPRYMTGRSTREFKNMVARLHDAGIEVILDVVYNHTGEGNHLGPTLSFRGIDNASYYQLQPHDKRFYQDHTGTGNTLNLAHPRVLQMVMDSLRHWIVDMHVDGFRFDLATTLARESHGYDSGAGFLDAVRQDPVLAGVKLIAEPWDIGPGGYRVGQFPSGWSEWNDRYRDTVRRFWRGDEGMLPELAARLTGSADIFDNARRRPWSSVNFVTSHDGFTLADLTAFNTKHNEANQEGNRDGHDANFSNNHGVEGPTDDPEIKAIRRRQARNMLATVLLSQGTPMLTAGDEMLRTQQGNNNAYCQDNEVSWLDWPGLGEEGKAMTRFVARLTGLRRAHPVLRRGRFLHGREVSADGVKDITWINPQGVEKAAEQWRDGQARCLGLLLNGRAGPHLAADGTPALDGILLLIVNAGETATEFILPALPSGDSWRCLLDTGDEEGRPTATPGKHLAVTGKPVSLPGRTCWLYELIDTNNGAVNPTSSGLGGPAHA</sequence>
<dbReference type="InterPro" id="IPR017853">
    <property type="entry name" value="GH"/>
</dbReference>
<dbReference type="AlphaFoldDB" id="A0A255Z310"/>
<reference evidence="6 7" key="1">
    <citation type="submission" date="2017-07" db="EMBL/GenBank/DDBJ databases">
        <title>Niveispirillum cyanobacteriorum sp. nov., isolated from cyanobacterial aggregates in a eutrophic lake.</title>
        <authorList>
            <person name="Cai H."/>
        </authorList>
    </citation>
    <scope>NUCLEOTIDE SEQUENCE [LARGE SCALE GENOMIC DNA]</scope>
    <source>
        <strain evidence="7">TH1-14</strain>
    </source>
</reference>
<dbReference type="Gene3D" id="2.60.40.10">
    <property type="entry name" value="Immunoglobulins"/>
    <property type="match status" value="1"/>
</dbReference>
<keyword evidence="7" id="KW-1185">Reference proteome</keyword>
<organism evidence="6 7">
    <name type="scientific">Niveispirillum lacus</name>
    <dbReference type="NCBI Taxonomy" id="1981099"/>
    <lineage>
        <taxon>Bacteria</taxon>
        <taxon>Pseudomonadati</taxon>
        <taxon>Pseudomonadota</taxon>
        <taxon>Alphaproteobacteria</taxon>
        <taxon>Rhodospirillales</taxon>
        <taxon>Azospirillaceae</taxon>
        <taxon>Niveispirillum</taxon>
    </lineage>
</organism>
<keyword evidence="2" id="KW-0378">Hydrolase</keyword>
<dbReference type="SUPFAM" id="SSF51011">
    <property type="entry name" value="Glycosyl hydrolase domain"/>
    <property type="match status" value="1"/>
</dbReference>
<dbReference type="Gene3D" id="3.20.20.80">
    <property type="entry name" value="Glycosidases"/>
    <property type="match status" value="1"/>
</dbReference>
<dbReference type="SUPFAM" id="SSF81296">
    <property type="entry name" value="E set domains"/>
    <property type="match status" value="1"/>
</dbReference>
<dbReference type="SMART" id="SM00642">
    <property type="entry name" value="Aamy"/>
    <property type="match status" value="1"/>
</dbReference>
<dbReference type="CDD" id="cd11326">
    <property type="entry name" value="AmyAc_Glg_debranch"/>
    <property type="match status" value="1"/>
</dbReference>
<protein>
    <submittedName>
        <fullName evidence="6">Glycogen debranching enzyme GlgX</fullName>
    </submittedName>
</protein>
<dbReference type="InterPro" id="IPR014756">
    <property type="entry name" value="Ig_E-set"/>
</dbReference>
<dbReference type="Proteomes" id="UP000216998">
    <property type="component" value="Unassembled WGS sequence"/>
</dbReference>
<proteinExistence type="inferred from homology"/>
<comment type="similarity">
    <text evidence="1">Belongs to the glycosyl hydrolase 13 family.</text>
</comment>
<dbReference type="EMBL" id="NOXU01000024">
    <property type="protein sequence ID" value="OYQ35821.1"/>
    <property type="molecule type" value="Genomic_DNA"/>
</dbReference>
<accession>A0A255Z310</accession>
<dbReference type="InterPro" id="IPR013783">
    <property type="entry name" value="Ig-like_fold"/>
</dbReference>
<evidence type="ECO:0000256" key="3">
    <source>
        <dbReference type="ARBA" id="ARBA00023295"/>
    </source>
</evidence>
<dbReference type="Gene3D" id="2.60.40.1180">
    <property type="entry name" value="Golgi alpha-mannosidase II"/>
    <property type="match status" value="1"/>
</dbReference>
<dbReference type="InterPro" id="IPR013780">
    <property type="entry name" value="Glyco_hydro_b"/>
</dbReference>
<feature type="compositionally biased region" description="Basic and acidic residues" evidence="4">
    <location>
        <begin position="476"/>
        <end position="487"/>
    </location>
</feature>
<dbReference type="OrthoDB" id="3236218at2"/>